<organism evidence="1 2">
    <name type="scientific">Escherichia coli</name>
    <dbReference type="NCBI Taxonomy" id="562"/>
    <lineage>
        <taxon>Bacteria</taxon>
        <taxon>Pseudomonadati</taxon>
        <taxon>Pseudomonadota</taxon>
        <taxon>Gammaproteobacteria</taxon>
        <taxon>Enterobacterales</taxon>
        <taxon>Enterobacteriaceae</taxon>
        <taxon>Escherichia</taxon>
    </lineage>
</organism>
<gene>
    <name evidence="1" type="ORF">NCTC8622_04487</name>
</gene>
<sequence>MQGTIFIRIEISSRVCKQGMAFTCTDDKKGNYDTVILGYSSQIVANTEVIRMAWDDFQEVARENYPLAEIMNKNAEVVTVIKM</sequence>
<accession>A0A376U756</accession>
<dbReference type="AlphaFoldDB" id="A0A376U756"/>
<name>A0A376U756_ECOLX</name>
<evidence type="ECO:0000313" key="1">
    <source>
        <dbReference type="EMBL" id="STI85394.1"/>
    </source>
</evidence>
<dbReference type="EMBL" id="UGCP01000002">
    <property type="protein sequence ID" value="STI85394.1"/>
    <property type="molecule type" value="Genomic_DNA"/>
</dbReference>
<protein>
    <submittedName>
        <fullName evidence="1">Efa1/LifA-like protein</fullName>
    </submittedName>
</protein>
<reference evidence="1 2" key="1">
    <citation type="submission" date="2018-06" db="EMBL/GenBank/DDBJ databases">
        <authorList>
            <consortium name="Pathogen Informatics"/>
            <person name="Doyle S."/>
        </authorList>
    </citation>
    <scope>NUCLEOTIDE SEQUENCE [LARGE SCALE GENOMIC DNA]</scope>
    <source>
        <strain evidence="1 2">NCTC8622</strain>
    </source>
</reference>
<proteinExistence type="predicted"/>
<dbReference type="Proteomes" id="UP000254079">
    <property type="component" value="Unassembled WGS sequence"/>
</dbReference>
<evidence type="ECO:0000313" key="2">
    <source>
        <dbReference type="Proteomes" id="UP000254079"/>
    </source>
</evidence>